<proteinExistence type="predicted"/>
<dbReference type="AlphaFoldDB" id="X1HRA7"/>
<organism evidence="1">
    <name type="scientific">marine sediment metagenome</name>
    <dbReference type="NCBI Taxonomy" id="412755"/>
    <lineage>
        <taxon>unclassified sequences</taxon>
        <taxon>metagenomes</taxon>
        <taxon>ecological metagenomes</taxon>
    </lineage>
</organism>
<name>X1HRA7_9ZZZZ</name>
<protein>
    <submittedName>
        <fullName evidence="1">Uncharacterized protein</fullName>
    </submittedName>
</protein>
<gene>
    <name evidence="1" type="ORF">S03H2_35247</name>
</gene>
<comment type="caution">
    <text evidence="1">The sequence shown here is derived from an EMBL/GenBank/DDBJ whole genome shotgun (WGS) entry which is preliminary data.</text>
</comment>
<evidence type="ECO:0000313" key="1">
    <source>
        <dbReference type="EMBL" id="GAH47823.1"/>
    </source>
</evidence>
<feature type="non-terminal residue" evidence="1">
    <location>
        <position position="1"/>
    </location>
</feature>
<sequence>NIFLYTHWGCYELEELAKKVIRQGWRMQDACYFTRIMFCEMVKGEEAGETGYGICNHIHGDIEVLIVIDLEKRTMITRQIYNDTPTKTETFDEIQGGKVQSFDELSGGK</sequence>
<accession>X1HRA7</accession>
<reference evidence="1" key="1">
    <citation type="journal article" date="2014" name="Front. Microbiol.">
        <title>High frequency of phylogenetically diverse reductive dehalogenase-homologous genes in deep subseafloor sedimentary metagenomes.</title>
        <authorList>
            <person name="Kawai M."/>
            <person name="Futagami T."/>
            <person name="Toyoda A."/>
            <person name="Takaki Y."/>
            <person name="Nishi S."/>
            <person name="Hori S."/>
            <person name="Arai W."/>
            <person name="Tsubouchi T."/>
            <person name="Morono Y."/>
            <person name="Uchiyama I."/>
            <person name="Ito T."/>
            <person name="Fujiyama A."/>
            <person name="Inagaki F."/>
            <person name="Takami H."/>
        </authorList>
    </citation>
    <scope>NUCLEOTIDE SEQUENCE</scope>
    <source>
        <strain evidence="1">Expedition CK06-06</strain>
    </source>
</reference>
<dbReference type="EMBL" id="BARU01021543">
    <property type="protein sequence ID" value="GAH47823.1"/>
    <property type="molecule type" value="Genomic_DNA"/>
</dbReference>